<dbReference type="Proteomes" id="UP000054988">
    <property type="component" value="Unassembled WGS sequence"/>
</dbReference>
<organism evidence="2 3">
    <name type="scientific">Moniliophthora roreri</name>
    <name type="common">Frosty pod rot fungus</name>
    <name type="synonym">Monilia roreri</name>
    <dbReference type="NCBI Taxonomy" id="221103"/>
    <lineage>
        <taxon>Eukaryota</taxon>
        <taxon>Fungi</taxon>
        <taxon>Dikarya</taxon>
        <taxon>Basidiomycota</taxon>
        <taxon>Agaricomycotina</taxon>
        <taxon>Agaricomycetes</taxon>
        <taxon>Agaricomycetidae</taxon>
        <taxon>Agaricales</taxon>
        <taxon>Marasmiineae</taxon>
        <taxon>Marasmiaceae</taxon>
        <taxon>Moniliophthora</taxon>
    </lineage>
</organism>
<dbReference type="EMBL" id="LATX01001716">
    <property type="protein sequence ID" value="KTB38952.1"/>
    <property type="molecule type" value="Genomic_DNA"/>
</dbReference>
<proteinExistence type="predicted"/>
<evidence type="ECO:0000256" key="1">
    <source>
        <dbReference type="SAM" id="MobiDB-lite"/>
    </source>
</evidence>
<gene>
    <name evidence="2" type="ORF">WG66_8461</name>
</gene>
<feature type="region of interest" description="Disordered" evidence="1">
    <location>
        <begin position="1"/>
        <end position="85"/>
    </location>
</feature>
<evidence type="ECO:0000313" key="3">
    <source>
        <dbReference type="Proteomes" id="UP000054988"/>
    </source>
</evidence>
<name>A0A0W0FRY3_MONRR</name>
<accession>A0A0W0FRY3</accession>
<sequence length="259" mass="29276">MPTSSRGFKITYPERRGDGGSTRDSKKGLMLSKPLQRTRLGSRRAQERSSLVRSTTNVDEPSTYSLNLSTLPQAPSSRDSEVERGRTMNHRLTQVQRKIGHKTHAVIKCTQHDQRGKPLSLNNLLIEGLSPGQQAIANAQMANYISEQKVDFDDSFQSSRSSRTTMPSTLLLWSNYTKNARPTFHRSASIMTMRPLYSIATATRRFRMVVPNSEDPRRSVRFHARIVNIQHAALFFASSSSELLRMVPLLVAYPSSWPR</sequence>
<dbReference type="AlphaFoldDB" id="A0A0W0FRY3"/>
<feature type="compositionally biased region" description="Polar residues" evidence="1">
    <location>
        <begin position="48"/>
        <end position="77"/>
    </location>
</feature>
<protein>
    <submittedName>
        <fullName evidence="2">Uncharacterized protein</fullName>
    </submittedName>
</protein>
<evidence type="ECO:0000313" key="2">
    <source>
        <dbReference type="EMBL" id="KTB38952.1"/>
    </source>
</evidence>
<feature type="compositionally biased region" description="Basic and acidic residues" evidence="1">
    <location>
        <begin position="12"/>
        <end position="27"/>
    </location>
</feature>
<comment type="caution">
    <text evidence="2">The sequence shown here is derived from an EMBL/GenBank/DDBJ whole genome shotgun (WGS) entry which is preliminary data.</text>
</comment>
<reference evidence="2 3" key="1">
    <citation type="submission" date="2015-12" db="EMBL/GenBank/DDBJ databases">
        <title>Draft genome sequence of Moniliophthora roreri, the causal agent of frosty pod rot of cacao.</title>
        <authorList>
            <person name="Aime M.C."/>
            <person name="Diaz-Valderrama J.R."/>
            <person name="Kijpornyongpan T."/>
            <person name="Phillips-Mora W."/>
        </authorList>
    </citation>
    <scope>NUCLEOTIDE SEQUENCE [LARGE SCALE GENOMIC DNA]</scope>
    <source>
        <strain evidence="2 3">MCA 2952</strain>
    </source>
</reference>